<feature type="domain" description="CRIB" evidence="20">
    <location>
        <begin position="2569"/>
        <end position="2582"/>
    </location>
</feature>
<keyword evidence="12 15" id="KW-0175">Coiled coil</keyword>
<dbReference type="Pfam" id="PF00780">
    <property type="entry name" value="CNH"/>
    <property type="match status" value="1"/>
</dbReference>
<evidence type="ECO:0000256" key="7">
    <source>
        <dbReference type="ARBA" id="ARBA00022741"/>
    </source>
</evidence>
<dbReference type="InterPro" id="IPR011009">
    <property type="entry name" value="Kinase-like_dom_sf"/>
</dbReference>
<evidence type="ECO:0000256" key="4">
    <source>
        <dbReference type="ARBA" id="ARBA00022553"/>
    </source>
</evidence>
<dbReference type="PROSITE" id="PS50081">
    <property type="entry name" value="ZF_DAG_PE_2"/>
    <property type="match status" value="1"/>
</dbReference>
<dbReference type="PROSITE" id="PS51285">
    <property type="entry name" value="AGC_KINASE_CTER"/>
    <property type="match status" value="1"/>
</dbReference>
<dbReference type="EC" id="2.7.11.1" evidence="2"/>
<dbReference type="Gene3D" id="3.30.200.20">
    <property type="entry name" value="Phosphorylase Kinase, domain 1"/>
    <property type="match status" value="2"/>
</dbReference>
<dbReference type="SUPFAM" id="SSF50729">
    <property type="entry name" value="PH domain-like"/>
    <property type="match status" value="1"/>
</dbReference>
<feature type="region of interest" description="Disordered" evidence="16">
    <location>
        <begin position="1437"/>
        <end position="1467"/>
    </location>
</feature>
<keyword evidence="7" id="KW-0547">Nucleotide-binding</keyword>
<keyword evidence="9" id="KW-0418">Kinase</keyword>
<dbReference type="Pfam" id="PF25346">
    <property type="entry name" value="PH_MRCK"/>
    <property type="match status" value="1"/>
</dbReference>
<dbReference type="Pfam" id="PF00069">
    <property type="entry name" value="Pkinase"/>
    <property type="match status" value="1"/>
</dbReference>
<dbReference type="SMART" id="SM00133">
    <property type="entry name" value="S_TK_X"/>
    <property type="match status" value="1"/>
</dbReference>
<dbReference type="GO" id="GO:0004674">
    <property type="term" value="F:protein serine/threonine kinase activity"/>
    <property type="evidence" value="ECO:0007669"/>
    <property type="project" value="UniProtKB-KW"/>
</dbReference>
<dbReference type="PROSITE" id="PS50108">
    <property type="entry name" value="CRIB"/>
    <property type="match status" value="1"/>
</dbReference>
<feature type="compositionally biased region" description="Basic and acidic residues" evidence="16">
    <location>
        <begin position="2651"/>
        <end position="2662"/>
    </location>
</feature>
<keyword evidence="8" id="KW-0863">Zinc-finger</keyword>
<evidence type="ECO:0000259" key="17">
    <source>
        <dbReference type="PROSITE" id="PS50003"/>
    </source>
</evidence>
<dbReference type="FunFam" id="3.30.200.20:FF:001209">
    <property type="entry name" value="Serine/threonine-protein kinase MRCK beta"/>
    <property type="match status" value="1"/>
</dbReference>
<feature type="domain" description="CNH" evidence="21">
    <location>
        <begin position="2225"/>
        <end position="2498"/>
    </location>
</feature>
<dbReference type="PROSITE" id="PS00108">
    <property type="entry name" value="PROTEIN_KINASE_ST"/>
    <property type="match status" value="1"/>
</dbReference>
<dbReference type="PROSITE" id="PS50003">
    <property type="entry name" value="PH_DOMAIN"/>
    <property type="match status" value="1"/>
</dbReference>
<evidence type="ECO:0000256" key="1">
    <source>
        <dbReference type="ARBA" id="ARBA00005719"/>
    </source>
</evidence>
<feature type="domain" description="AGC-kinase C-terminal" evidence="22">
    <location>
        <begin position="1327"/>
        <end position="1397"/>
    </location>
</feature>
<dbReference type="InterPro" id="IPR050839">
    <property type="entry name" value="Rho-assoc_Ser/Thr_Kinase"/>
</dbReference>
<evidence type="ECO:0000259" key="19">
    <source>
        <dbReference type="PROSITE" id="PS50081"/>
    </source>
</evidence>
<dbReference type="InterPro" id="IPR046349">
    <property type="entry name" value="C1-like_sf"/>
</dbReference>
<dbReference type="SUPFAM" id="SSF56112">
    <property type="entry name" value="Protein kinase-like (PK-like)"/>
    <property type="match status" value="1"/>
</dbReference>
<dbReference type="FunFam" id="3.30.200.20:FF:001055">
    <property type="entry name" value="Serine/threonine-protein kinase MRCK beta"/>
    <property type="match status" value="1"/>
</dbReference>
<evidence type="ECO:0000256" key="11">
    <source>
        <dbReference type="ARBA" id="ARBA00022840"/>
    </source>
</evidence>
<dbReference type="SMART" id="SM00220">
    <property type="entry name" value="S_TKc"/>
    <property type="match status" value="1"/>
</dbReference>
<dbReference type="InterPro" id="IPR000095">
    <property type="entry name" value="CRIB_dom"/>
</dbReference>
<name>A0AAE0Q9Y5_9TELE</name>
<evidence type="ECO:0000256" key="5">
    <source>
        <dbReference type="ARBA" id="ARBA00022679"/>
    </source>
</evidence>
<dbReference type="InterPro" id="IPR001849">
    <property type="entry name" value="PH_domain"/>
</dbReference>
<dbReference type="FunFam" id="3.30.60.20:FF:000005">
    <property type="entry name" value="Non-specific serine/threonine protein kinase"/>
    <property type="match status" value="1"/>
</dbReference>
<feature type="domain" description="Protein kinase" evidence="18">
    <location>
        <begin position="1060"/>
        <end position="1326"/>
    </location>
</feature>
<evidence type="ECO:0000256" key="10">
    <source>
        <dbReference type="ARBA" id="ARBA00022833"/>
    </source>
</evidence>
<dbReference type="FunFam" id="1.10.510.10:FF:000014">
    <property type="entry name" value="Non-specific serine/threonine protein kinase"/>
    <property type="match status" value="1"/>
</dbReference>
<dbReference type="InterPro" id="IPR000961">
    <property type="entry name" value="AGC-kinase_C"/>
</dbReference>
<organism evidence="23 24">
    <name type="scientific">Hemibagrus guttatus</name>
    <dbReference type="NCBI Taxonomy" id="175788"/>
    <lineage>
        <taxon>Eukaryota</taxon>
        <taxon>Metazoa</taxon>
        <taxon>Chordata</taxon>
        <taxon>Craniata</taxon>
        <taxon>Vertebrata</taxon>
        <taxon>Euteleostomi</taxon>
        <taxon>Actinopterygii</taxon>
        <taxon>Neopterygii</taxon>
        <taxon>Teleostei</taxon>
        <taxon>Ostariophysi</taxon>
        <taxon>Siluriformes</taxon>
        <taxon>Bagridae</taxon>
        <taxon>Hemibagrus</taxon>
    </lineage>
</organism>
<comment type="catalytic activity">
    <reaction evidence="13">
        <text>L-threonyl-[protein] + ATP = O-phospho-L-threonyl-[protein] + ADP + H(+)</text>
        <dbReference type="Rhea" id="RHEA:46608"/>
        <dbReference type="Rhea" id="RHEA-COMP:11060"/>
        <dbReference type="Rhea" id="RHEA-COMP:11605"/>
        <dbReference type="ChEBI" id="CHEBI:15378"/>
        <dbReference type="ChEBI" id="CHEBI:30013"/>
        <dbReference type="ChEBI" id="CHEBI:30616"/>
        <dbReference type="ChEBI" id="CHEBI:61977"/>
        <dbReference type="ChEBI" id="CHEBI:456216"/>
        <dbReference type="EC" id="2.7.11.1"/>
    </reaction>
</comment>
<dbReference type="PROSITE" id="PS50219">
    <property type="entry name" value="CNH"/>
    <property type="match status" value="1"/>
</dbReference>
<sequence length="2697" mass="317809">MSAKVRLKKLEQLLVDGRQKTPSSLSVETLLDILVCLFNECSSSPLKREKHVTEFLEWVKPFTTTIKEMRLHRDDFEMLKVIGRGAFGEDGGESARARAGWRRESESRMEEREREQDGGQRARAGWRERERERERAGWRERERERERAGWREREQDGEREREQDGERERAGWRERESRMEEREREQDGGERARAGWRRERESRMEEREREQDGGERARAGWRRERESRMEERERESRMEERERESRMEERERESRMEERERESRMEERERESRMEERERESSMEERERESSMEERERESRMEERERESRMEERERESESRMEERERESESRMEERERESESRMEERERESESRMEERERESESRMEERERESESRMEERERESESRMEERERESESRMEERERESESRMEERERESESRMEERERESESRMEERESESRMEERERESESRMDERERESESRMEERAREREQDEERAREREQDEERESESRMEERERESESRMEERESESRMEERERESESRMEERERESESRMEERERESESRMEERERESESRMEERERESESRMEERERESESRMEERERESESRMEERESESRMEERERESESRMDERERESESRMEERAREREQDEERAREREQDEERESESRMEERERESESRMEERESESRMEERERESESRMEERERESESRMEERERESESRMEERESESRMEERERESESRMEERERESESRMEERERESESRMEERERESESRMEERARESESRMEERARESESRMEERARESRMEERAREQDGGERARERAGWRRERERAGESERAGWRRERESRMEEREREQDGGERERASRMEEREREQDGGERESRMEERERAGWRRESESRMEEREREQDGGERARERAGWARERAGWRREREREQDGGERESRMEERERAGWRREREQDGGESERESRMEERARERAGWRREREREQDGGEREREQDGGERERAGWRRERESRMEEREREQDGGEREREQDGGEREQDGGEREREQDGGEREREQDGGEREREQDGGEREREQDGGENTSNAGVYILKRISTRAKSQVAVVKMKNTERIYAMKILNKWEMLKRAETACFREERDVLVNGDCQWITTLHYAFQDDNYLYLVMDYYVGGDLLTLLSKFEDRLPEDMAKFYVAEMVLAIHSIHQQHYVHRDIKPDNVLLDMNGHIRLADFGSCLRMMPDGTVQSSVAVGTPDYISPEILQAMEDGMGKYGPECDWWSLGVCMYEMLYGETPFYAESLVETYGKIMNHEERFQFPSHITDVSEDAKDLMQRLICSRERRLGQNGIEEFKKHPFFSGIDWENIRSTEAPYIPDVSSPSDTSNFDVDDDVLKNPDIAPPISHTGFTGQHLPFVGFTYTTESCFSDRGQLRLTALADGGSGEELQAHKDGGLQLEAFERRIRSLEQEKQELSRKLQESTQAVQSLHGSGRGTSTLGRDKEIKKLNEEIERLKKKLADSDRLEHQLEEAVTLRQDYESSSTKLKALDKQVKNLRQEKEDINKQLVEALERLKSQTKELKDAHQQRKLAMQEFSELNERMAELRSHKQRLSRQLRDKEEEMEVLMQKLDGMRQDIRKTEKARKELEAQLEDSRAEASKERKLREHSEVYSKQLERELETLKVKQGTGRASNVSAETQQELTKVKSELDKKMLFYEEELVKRDACHGTELKNLRKELHDSESQQVSLQKELLVLKDKLEKANKERQMEMDEALSSLKEKFERERSLLTEENRKLTSETDRLCTFVDKLTTQNRQLEDELQDLASKKESVAQWEAQIAEIIQWVSDEKDARGYLQALASKMTEELESLRSSSLGSRHLQDPLWKVRRSQKLDMSARLELQSALDAEIRAKQLVQEELRKVKAANISFESKLKDAEMKNRELEEQLESMKKDLEESRTRSDRGLKLPDFQDSIFEYFNTSPLAHDLTFRTSSVGEVDAAPQKTDVPSSSPSAASEQDEPVKPPAATPTTPSPAYQSSLLTAPKPKAHQLSIKTFSSPTQCTHCTSLMVGLIRQGYACEVCSFICHVSCKDNAPQVCPIPPEQAKRPLGIDVQRGIGTAYKGFVRIPKPTGVKKGWQRAYAVVCDCKLFLYEVPEGKSTQPGVVATQVLDLRDEEFSVSSVLASDVIHATRKDVPCIFRVTSSTLGSPARAVSLLVLAESEAEKRKWVGILEGLQSILAKNRLKNRIVHVLHEAYDSNLPAIKTTLSAAIIDRERIALGTEEGLYVVEVTRDVIVRAADCKKVHQIETVPQEKMVVLLCGRNRHVHLHPWGALDGAEPAFDVKLAETKGCQALSVGSLRPGGSAYMMAAVKRQVLCYEITRAKPYVRRMWEVQAPGVVQWLGMVRGRVCVGYPSGFALLALQSEVAPVSLVSPADPSLAFLAQQPLDALHAMEVGANELLLCFSQLGIYVDGQGRRSRTQELMWPATPLACSSNSTYLTVYSDYGVDVFDVHTTEWVQTISLRKIRPLNVEGSLNLLGSEQPRLIYFSNNAAEGRDLTIPETSDNIKKLMVRTRSKRKFLFKVPEEERLQQRREMLRDPEMRSKLISNPTNFNHVAHMGPGDGMQVLMDLPLSVMPSSQDDLTKDKPRPLSSISRQTRSKTHITRTASGGGEFIGAGSSRNISDPDQDFEREPDSDSTKHSTPSNSSNPSSPPSPNSPHRSQLTLDGLEHTLDG</sequence>
<dbReference type="Pfam" id="PF00130">
    <property type="entry name" value="C1_1"/>
    <property type="match status" value="1"/>
</dbReference>
<feature type="region of interest" description="Disordered" evidence="16">
    <location>
        <begin position="1613"/>
        <end position="1634"/>
    </location>
</feature>
<dbReference type="Pfam" id="PF00433">
    <property type="entry name" value="Pkinase_C"/>
    <property type="match status" value="1"/>
</dbReference>
<evidence type="ECO:0000256" key="2">
    <source>
        <dbReference type="ARBA" id="ARBA00012513"/>
    </source>
</evidence>
<dbReference type="CDD" id="cd01243">
    <property type="entry name" value="PH_MRCK"/>
    <property type="match status" value="1"/>
</dbReference>
<feature type="compositionally biased region" description="Basic and acidic residues" evidence="16">
    <location>
        <begin position="146"/>
        <end position="1050"/>
    </location>
</feature>
<feature type="region of interest" description="Disordered" evidence="16">
    <location>
        <begin position="2598"/>
        <end position="2697"/>
    </location>
</feature>
<evidence type="ECO:0000259" key="20">
    <source>
        <dbReference type="PROSITE" id="PS50108"/>
    </source>
</evidence>
<feature type="region of interest" description="Disordered" evidence="16">
    <location>
        <begin position="87"/>
        <end position="126"/>
    </location>
</feature>
<dbReference type="InterPro" id="IPR011993">
    <property type="entry name" value="PH-like_dom_sf"/>
</dbReference>
<evidence type="ECO:0000256" key="3">
    <source>
        <dbReference type="ARBA" id="ARBA00022527"/>
    </source>
</evidence>
<evidence type="ECO:0000313" key="23">
    <source>
        <dbReference type="EMBL" id="KAK3516671.1"/>
    </source>
</evidence>
<dbReference type="InterPro" id="IPR057529">
    <property type="entry name" value="MRCK/ROCK_PH"/>
</dbReference>
<dbReference type="InterPro" id="IPR017892">
    <property type="entry name" value="Pkinase_C"/>
</dbReference>
<dbReference type="EMBL" id="JAUCMX010000019">
    <property type="protein sequence ID" value="KAK3516671.1"/>
    <property type="molecule type" value="Genomic_DNA"/>
</dbReference>
<feature type="region of interest" description="Disordered" evidence="16">
    <location>
        <begin position="146"/>
        <end position="1059"/>
    </location>
</feature>
<dbReference type="PROSITE" id="PS00479">
    <property type="entry name" value="ZF_DAG_PE_1"/>
    <property type="match status" value="1"/>
</dbReference>
<evidence type="ECO:0000256" key="9">
    <source>
        <dbReference type="ARBA" id="ARBA00022777"/>
    </source>
</evidence>
<dbReference type="GO" id="GO:0031032">
    <property type="term" value="P:actomyosin structure organization"/>
    <property type="evidence" value="ECO:0007669"/>
    <property type="project" value="TreeGrafter"/>
</dbReference>
<feature type="coiled-coil region" evidence="15">
    <location>
        <begin position="1696"/>
        <end position="1801"/>
    </location>
</feature>
<feature type="compositionally biased region" description="Polar residues" evidence="16">
    <location>
        <begin position="1446"/>
        <end position="1464"/>
    </location>
</feature>
<keyword evidence="4" id="KW-0597">Phosphoprotein</keyword>
<keyword evidence="10" id="KW-0862">Zinc</keyword>
<dbReference type="SUPFAM" id="SSF57889">
    <property type="entry name" value="Cysteine-rich domain"/>
    <property type="match status" value="1"/>
</dbReference>
<dbReference type="GO" id="GO:0008270">
    <property type="term" value="F:zinc ion binding"/>
    <property type="evidence" value="ECO:0007669"/>
    <property type="project" value="UniProtKB-KW"/>
</dbReference>
<dbReference type="SMART" id="SM00109">
    <property type="entry name" value="C1"/>
    <property type="match status" value="1"/>
</dbReference>
<dbReference type="CDD" id="cd20865">
    <property type="entry name" value="C1_MRCKbeta"/>
    <property type="match status" value="1"/>
</dbReference>
<accession>A0AAE0Q9Y5</accession>
<dbReference type="SMART" id="SM00233">
    <property type="entry name" value="PH"/>
    <property type="match status" value="1"/>
</dbReference>
<dbReference type="PROSITE" id="PS50011">
    <property type="entry name" value="PROTEIN_KINASE_DOM"/>
    <property type="match status" value="1"/>
</dbReference>
<keyword evidence="24" id="KW-1185">Reference proteome</keyword>
<dbReference type="Proteomes" id="UP001274896">
    <property type="component" value="Unassembled WGS sequence"/>
</dbReference>
<evidence type="ECO:0000259" key="22">
    <source>
        <dbReference type="PROSITE" id="PS51285"/>
    </source>
</evidence>
<evidence type="ECO:0000313" key="24">
    <source>
        <dbReference type="Proteomes" id="UP001274896"/>
    </source>
</evidence>
<evidence type="ECO:0000256" key="16">
    <source>
        <dbReference type="SAM" id="MobiDB-lite"/>
    </source>
</evidence>
<reference evidence="23" key="1">
    <citation type="submission" date="2023-06" db="EMBL/GenBank/DDBJ databases">
        <title>Male Hemibagrus guttatus genome.</title>
        <authorList>
            <person name="Bian C."/>
        </authorList>
    </citation>
    <scope>NUCLEOTIDE SEQUENCE</scope>
    <source>
        <strain evidence="23">Male_cb2023</strain>
        <tissue evidence="23">Muscle</tissue>
    </source>
</reference>
<feature type="coiled-coil region" evidence="15">
    <location>
        <begin position="1882"/>
        <end position="1923"/>
    </location>
</feature>
<evidence type="ECO:0000256" key="14">
    <source>
        <dbReference type="ARBA" id="ARBA00048679"/>
    </source>
</evidence>
<feature type="domain" description="Phorbol-ester/DAG-type" evidence="19">
    <location>
        <begin position="2010"/>
        <end position="2060"/>
    </location>
</feature>
<dbReference type="FunFam" id="3.30.200.20:FF:001044">
    <property type="entry name" value="Serine/threonine-protein kinase MRCK beta"/>
    <property type="match status" value="1"/>
</dbReference>
<comment type="catalytic activity">
    <reaction evidence="14">
        <text>L-seryl-[protein] + ATP = O-phospho-L-seryl-[protein] + ADP + H(+)</text>
        <dbReference type="Rhea" id="RHEA:17989"/>
        <dbReference type="Rhea" id="RHEA-COMP:9863"/>
        <dbReference type="Rhea" id="RHEA-COMP:11604"/>
        <dbReference type="ChEBI" id="CHEBI:15378"/>
        <dbReference type="ChEBI" id="CHEBI:29999"/>
        <dbReference type="ChEBI" id="CHEBI:30616"/>
        <dbReference type="ChEBI" id="CHEBI:83421"/>
        <dbReference type="ChEBI" id="CHEBI:456216"/>
        <dbReference type="EC" id="2.7.11.1"/>
    </reaction>
</comment>
<keyword evidence="5" id="KW-0808">Transferase</keyword>
<evidence type="ECO:0000256" key="12">
    <source>
        <dbReference type="ARBA" id="ARBA00023054"/>
    </source>
</evidence>
<dbReference type="InterPro" id="IPR000719">
    <property type="entry name" value="Prot_kinase_dom"/>
</dbReference>
<dbReference type="GO" id="GO:0005524">
    <property type="term" value="F:ATP binding"/>
    <property type="evidence" value="ECO:0007669"/>
    <property type="project" value="UniProtKB-KW"/>
</dbReference>
<comment type="similarity">
    <text evidence="1">Belongs to the protein kinase superfamily. AGC Ser/Thr protein kinase family. DMPK subfamily.</text>
</comment>
<keyword evidence="3" id="KW-0723">Serine/threonine-protein kinase</keyword>
<comment type="caution">
    <text evidence="23">The sequence shown here is derived from an EMBL/GenBank/DDBJ whole genome shotgun (WGS) entry which is preliminary data.</text>
</comment>
<dbReference type="Gene3D" id="1.10.510.10">
    <property type="entry name" value="Transferase(Phosphotransferase) domain 1"/>
    <property type="match status" value="1"/>
</dbReference>
<evidence type="ECO:0000256" key="8">
    <source>
        <dbReference type="ARBA" id="ARBA00022771"/>
    </source>
</evidence>
<dbReference type="Gene3D" id="3.30.60.20">
    <property type="match status" value="1"/>
</dbReference>
<feature type="compositionally biased region" description="Polar residues" evidence="16">
    <location>
        <begin position="1968"/>
        <end position="1978"/>
    </location>
</feature>
<dbReference type="FunFam" id="2.30.29.30:FF:000140">
    <property type="entry name" value="CDC42 binding protein kinase beta"/>
    <property type="match status" value="1"/>
</dbReference>
<protein>
    <recommendedName>
        <fullName evidence="2">non-specific serine/threonine protein kinase</fullName>
        <ecNumber evidence="2">2.7.11.1</ecNumber>
    </recommendedName>
</protein>
<feature type="region of interest" description="Disordered" evidence="16">
    <location>
        <begin position="1959"/>
        <end position="2002"/>
    </location>
</feature>
<feature type="domain" description="PH" evidence="17">
    <location>
        <begin position="2080"/>
        <end position="2199"/>
    </location>
</feature>
<evidence type="ECO:0000256" key="6">
    <source>
        <dbReference type="ARBA" id="ARBA00022723"/>
    </source>
</evidence>
<dbReference type="SMART" id="SM00036">
    <property type="entry name" value="CNH"/>
    <property type="match status" value="1"/>
</dbReference>
<feature type="compositionally biased region" description="Basic and acidic residues" evidence="16">
    <location>
        <begin position="93"/>
        <end position="126"/>
    </location>
</feature>
<evidence type="ECO:0000256" key="15">
    <source>
        <dbReference type="SAM" id="Coils"/>
    </source>
</evidence>
<dbReference type="GO" id="GO:0005856">
    <property type="term" value="C:cytoskeleton"/>
    <property type="evidence" value="ECO:0007669"/>
    <property type="project" value="TreeGrafter"/>
</dbReference>
<dbReference type="InterPro" id="IPR008271">
    <property type="entry name" value="Ser/Thr_kinase_AS"/>
</dbReference>
<proteinExistence type="inferred from homology"/>
<evidence type="ECO:0000256" key="13">
    <source>
        <dbReference type="ARBA" id="ARBA00047899"/>
    </source>
</evidence>
<gene>
    <name evidence="23" type="ORF">QTP70_021986</name>
</gene>
<evidence type="ECO:0000259" key="18">
    <source>
        <dbReference type="PROSITE" id="PS50011"/>
    </source>
</evidence>
<dbReference type="CDD" id="cd00132">
    <property type="entry name" value="CRIB"/>
    <property type="match status" value="1"/>
</dbReference>
<dbReference type="GO" id="GO:0005737">
    <property type="term" value="C:cytoplasm"/>
    <property type="evidence" value="ECO:0007669"/>
    <property type="project" value="TreeGrafter"/>
</dbReference>
<keyword evidence="11" id="KW-0067">ATP-binding</keyword>
<dbReference type="SMART" id="SM00285">
    <property type="entry name" value="PBD"/>
    <property type="match status" value="1"/>
</dbReference>
<dbReference type="Gene3D" id="2.30.29.30">
    <property type="entry name" value="Pleckstrin-homology domain (PH domain)/Phosphotyrosine-binding domain (PTB)"/>
    <property type="match status" value="1"/>
</dbReference>
<dbReference type="PANTHER" id="PTHR22988">
    <property type="entry name" value="MYOTONIC DYSTROPHY S/T KINASE-RELATED"/>
    <property type="match status" value="1"/>
</dbReference>
<evidence type="ECO:0000259" key="21">
    <source>
        <dbReference type="PROSITE" id="PS50219"/>
    </source>
</evidence>
<dbReference type="PANTHER" id="PTHR22988:SF34">
    <property type="entry name" value="SERINE_THREONINE-PROTEIN KINASE MRCK BETA"/>
    <property type="match status" value="1"/>
</dbReference>
<keyword evidence="6" id="KW-0479">Metal-binding</keyword>
<dbReference type="InterPro" id="IPR001180">
    <property type="entry name" value="CNH_dom"/>
</dbReference>
<dbReference type="InterPro" id="IPR002219">
    <property type="entry name" value="PKC_DAG/PE"/>
</dbReference>